<dbReference type="HOGENOM" id="CLU_108696_5_0_0"/>
<dbReference type="SUPFAM" id="SSF47336">
    <property type="entry name" value="ACP-like"/>
    <property type="match status" value="1"/>
</dbReference>
<dbReference type="OrthoDB" id="9804551at2"/>
<evidence type="ECO:0000256" key="3">
    <source>
        <dbReference type="HAMAP-Rule" id="MF_01217"/>
    </source>
</evidence>
<dbReference type="InterPro" id="IPR020806">
    <property type="entry name" value="PKS_PP-bd"/>
</dbReference>
<dbReference type="AlphaFoldDB" id="H1XNG1"/>
<keyword evidence="2 3" id="KW-0597">Phosphoprotein</keyword>
<dbReference type="GO" id="GO:0016020">
    <property type="term" value="C:membrane"/>
    <property type="evidence" value="ECO:0007669"/>
    <property type="project" value="GOC"/>
</dbReference>
<sequence>MDKNDVKARVKKVIAQVLNLDEAEIGDNANFVFDLGADSRQSLELVAAFEEEFDIEMDEDKALEVQNVADAVEFIAQYLD</sequence>
<keyword evidence="3" id="KW-0963">Cytoplasm</keyword>
<reference evidence="8 9" key="1">
    <citation type="submission" date="2011-09" db="EMBL/GenBank/DDBJ databases">
        <title>The permanent draft genome of Caldithrix abyssi DSM 13497.</title>
        <authorList>
            <consortium name="US DOE Joint Genome Institute (JGI-PGF)"/>
            <person name="Lucas S."/>
            <person name="Han J."/>
            <person name="Lapidus A."/>
            <person name="Bruce D."/>
            <person name="Goodwin L."/>
            <person name="Pitluck S."/>
            <person name="Peters L."/>
            <person name="Kyrpides N."/>
            <person name="Mavromatis K."/>
            <person name="Ivanova N."/>
            <person name="Mikhailova N."/>
            <person name="Chertkov O."/>
            <person name="Detter J.C."/>
            <person name="Tapia R."/>
            <person name="Han C."/>
            <person name="Land M."/>
            <person name="Hauser L."/>
            <person name="Markowitz V."/>
            <person name="Cheng J.-F."/>
            <person name="Hugenholtz P."/>
            <person name="Woyke T."/>
            <person name="Wu D."/>
            <person name="Spring S."/>
            <person name="Brambilla E."/>
            <person name="Klenk H.-P."/>
            <person name="Eisen J.A."/>
        </authorList>
    </citation>
    <scope>NUCLEOTIDE SEQUENCE [LARGE SCALE GENOMIC DNA]</scope>
    <source>
        <strain evidence="8 9">DSM 13497</strain>
    </source>
</reference>
<proteinExistence type="inferred from homology"/>
<evidence type="ECO:0000256" key="5">
    <source>
        <dbReference type="RuleBase" id="RU003545"/>
    </source>
</evidence>
<dbReference type="GO" id="GO:0005829">
    <property type="term" value="C:cytosol"/>
    <property type="evidence" value="ECO:0007669"/>
    <property type="project" value="TreeGrafter"/>
</dbReference>
<comment type="PTM">
    <text evidence="3">4'-phosphopantetheine is transferred from CoA to a specific serine of apo-ACP by AcpS. This modification is essential for activity because fatty acids are bound in thioester linkage to the sulfhydryl of the prosthetic group.</text>
</comment>
<dbReference type="PANTHER" id="PTHR20863">
    <property type="entry name" value="ACYL CARRIER PROTEIN"/>
    <property type="match status" value="1"/>
</dbReference>
<protein>
    <recommendedName>
        <fullName evidence="3 4">Acyl carrier protein</fullName>
        <shortName evidence="3">ACP</shortName>
    </recommendedName>
</protein>
<dbReference type="GO" id="GO:0009245">
    <property type="term" value="P:lipid A biosynthetic process"/>
    <property type="evidence" value="ECO:0007669"/>
    <property type="project" value="TreeGrafter"/>
</dbReference>
<keyword evidence="3" id="KW-0444">Lipid biosynthesis</keyword>
<dbReference type="Gene3D" id="1.10.1200.10">
    <property type="entry name" value="ACP-like"/>
    <property type="match status" value="1"/>
</dbReference>
<dbReference type="HAMAP" id="MF_01217">
    <property type="entry name" value="Acyl_carrier"/>
    <property type="match status" value="1"/>
</dbReference>
<name>H1XNG1_CALAY</name>
<evidence type="ECO:0000256" key="2">
    <source>
        <dbReference type="ARBA" id="ARBA00022553"/>
    </source>
</evidence>
<dbReference type="RefSeq" id="WP_006929377.1">
    <property type="nucleotide sequence ID" value="NZ_CM001402.1"/>
</dbReference>
<keyword evidence="3" id="KW-0443">Lipid metabolism</keyword>
<keyword evidence="1 3" id="KW-0596">Phosphopantetheine</keyword>
<gene>
    <name evidence="3 7" type="primary">acpP</name>
    <name evidence="7" type="ORF">Cabys_1345</name>
    <name evidence="8" type="ORF">Calab_2522</name>
</gene>
<dbReference type="Proteomes" id="UP000004671">
    <property type="component" value="Chromosome"/>
</dbReference>
<evidence type="ECO:0000313" key="10">
    <source>
        <dbReference type="Proteomes" id="UP000183868"/>
    </source>
</evidence>
<dbReference type="STRING" id="880073.Cabys_1345"/>
<evidence type="ECO:0000313" key="8">
    <source>
        <dbReference type="EMBL" id="EHO42132.1"/>
    </source>
</evidence>
<comment type="similarity">
    <text evidence="3">Belongs to the acyl carrier protein (ACP) family.</text>
</comment>
<comment type="subcellular location">
    <subcellularLocation>
        <location evidence="3">Cytoplasm</location>
    </subcellularLocation>
</comment>
<keyword evidence="3" id="KW-0275">Fatty acid biosynthesis</keyword>
<dbReference type="EMBL" id="CM001402">
    <property type="protein sequence ID" value="EHO42132.1"/>
    <property type="molecule type" value="Genomic_DNA"/>
</dbReference>
<dbReference type="KEGG" id="caby:Cabys_1345"/>
<feature type="domain" description="Carrier" evidence="6">
    <location>
        <begin position="4"/>
        <end position="79"/>
    </location>
</feature>
<accession>H1XNG1</accession>
<dbReference type="PaxDb" id="880073-Calab_2522"/>
<dbReference type="eggNOG" id="COG0236">
    <property type="taxonomic scope" value="Bacteria"/>
</dbReference>
<dbReference type="GO" id="GO:0000035">
    <property type="term" value="F:acyl binding"/>
    <property type="evidence" value="ECO:0007669"/>
    <property type="project" value="TreeGrafter"/>
</dbReference>
<comment type="function">
    <text evidence="3 5">Carrier of the growing fatty acid chain in fatty acid biosynthesis.</text>
</comment>
<evidence type="ECO:0000256" key="4">
    <source>
        <dbReference type="NCBIfam" id="TIGR00517"/>
    </source>
</evidence>
<dbReference type="InterPro" id="IPR009081">
    <property type="entry name" value="PP-bd_ACP"/>
</dbReference>
<evidence type="ECO:0000313" key="9">
    <source>
        <dbReference type="Proteomes" id="UP000004671"/>
    </source>
</evidence>
<dbReference type="GO" id="GO:0031177">
    <property type="term" value="F:phosphopantetheine binding"/>
    <property type="evidence" value="ECO:0007669"/>
    <property type="project" value="InterPro"/>
</dbReference>
<dbReference type="InterPro" id="IPR036736">
    <property type="entry name" value="ACP-like_sf"/>
</dbReference>
<dbReference type="InterPro" id="IPR003231">
    <property type="entry name" value="ACP"/>
</dbReference>
<dbReference type="PROSITE" id="PS50075">
    <property type="entry name" value="CARRIER"/>
    <property type="match status" value="1"/>
</dbReference>
<evidence type="ECO:0000256" key="1">
    <source>
        <dbReference type="ARBA" id="ARBA00022450"/>
    </source>
</evidence>
<dbReference type="InParanoid" id="H1XNG1"/>
<evidence type="ECO:0000259" key="6">
    <source>
        <dbReference type="PROSITE" id="PS50075"/>
    </source>
</evidence>
<reference evidence="7 10" key="2">
    <citation type="submission" date="2016-11" db="EMBL/GenBank/DDBJ databases">
        <title>Genomic analysis of Caldithrix abyssi and proposal of a novel bacterial phylum Caldithrichaeota.</title>
        <authorList>
            <person name="Kublanov I."/>
            <person name="Sigalova O."/>
            <person name="Gavrilov S."/>
            <person name="Lebedinsky A."/>
            <person name="Ivanova N."/>
            <person name="Daum C."/>
            <person name="Reddy T."/>
            <person name="Klenk H.P."/>
            <person name="Goker M."/>
            <person name="Reva O."/>
            <person name="Miroshnichenko M."/>
            <person name="Kyprides N."/>
            <person name="Woyke T."/>
            <person name="Gelfand M."/>
        </authorList>
    </citation>
    <scope>NUCLEOTIDE SEQUENCE [LARGE SCALE GENOMIC DNA]</scope>
    <source>
        <strain evidence="7 10">LF13</strain>
    </source>
</reference>
<comment type="PTM">
    <text evidence="5">4'-phosphopantetheine is transferred from CoA to a specific serine of apo-ACP by acpS.</text>
</comment>
<evidence type="ECO:0000313" key="7">
    <source>
        <dbReference type="EMBL" id="APF18094.1"/>
    </source>
</evidence>
<dbReference type="PANTHER" id="PTHR20863:SF76">
    <property type="entry name" value="CARRIER DOMAIN-CONTAINING PROTEIN"/>
    <property type="match status" value="1"/>
</dbReference>
<keyword evidence="3" id="KW-0276">Fatty acid metabolism</keyword>
<feature type="modified residue" description="O-(pantetheine 4'-phosphoryl)serine" evidence="3">
    <location>
        <position position="39"/>
    </location>
</feature>
<dbReference type="UniPathway" id="UPA00094"/>
<keyword evidence="9" id="KW-1185">Reference proteome</keyword>
<dbReference type="Proteomes" id="UP000183868">
    <property type="component" value="Chromosome"/>
</dbReference>
<dbReference type="GO" id="GO:0000036">
    <property type="term" value="F:acyl carrier activity"/>
    <property type="evidence" value="ECO:0007669"/>
    <property type="project" value="UniProtKB-UniRule"/>
</dbReference>
<comment type="pathway">
    <text evidence="3 5">Lipid metabolism; fatty acid biosynthesis.</text>
</comment>
<dbReference type="SMART" id="SM00823">
    <property type="entry name" value="PKS_PP"/>
    <property type="match status" value="1"/>
</dbReference>
<dbReference type="NCBIfam" id="TIGR00517">
    <property type="entry name" value="acyl_carrier"/>
    <property type="match status" value="1"/>
</dbReference>
<organism evidence="8 9">
    <name type="scientific">Caldithrix abyssi DSM 13497</name>
    <dbReference type="NCBI Taxonomy" id="880073"/>
    <lineage>
        <taxon>Bacteria</taxon>
        <taxon>Pseudomonadati</taxon>
        <taxon>Calditrichota</taxon>
        <taxon>Calditrichia</taxon>
        <taxon>Calditrichales</taxon>
        <taxon>Calditrichaceae</taxon>
        <taxon>Caldithrix</taxon>
    </lineage>
</organism>
<dbReference type="Pfam" id="PF00550">
    <property type="entry name" value="PP-binding"/>
    <property type="match status" value="1"/>
</dbReference>
<dbReference type="EMBL" id="CP018099">
    <property type="protein sequence ID" value="APF18094.1"/>
    <property type="molecule type" value="Genomic_DNA"/>
</dbReference>